<proteinExistence type="inferred from homology"/>
<dbReference type="Pfam" id="PF06974">
    <property type="entry name" value="WS_DGAT_C"/>
    <property type="match status" value="1"/>
</dbReference>
<dbReference type="PANTHER" id="PTHR31650">
    <property type="entry name" value="O-ACYLTRANSFERASE (WSD1-LIKE) FAMILY PROTEIN"/>
    <property type="match status" value="1"/>
</dbReference>
<comment type="similarity">
    <text evidence="3 11">Belongs to the long-chain O-acyltransferase family.</text>
</comment>
<gene>
    <name evidence="14" type="ORF">SAMN04488085_102282</name>
</gene>
<evidence type="ECO:0000256" key="6">
    <source>
        <dbReference type="ARBA" id="ARBA00022679"/>
    </source>
</evidence>
<dbReference type="InterPro" id="IPR045034">
    <property type="entry name" value="O-acyltransferase_WSD1-like"/>
</dbReference>
<keyword evidence="7 11" id="KW-0319">Glycerol metabolism</keyword>
<keyword evidence="8 11" id="KW-0443">Lipid metabolism</keyword>
<dbReference type="NCBIfam" id="TIGR02946">
    <property type="entry name" value="acyl_WS_DGAT"/>
    <property type="match status" value="1"/>
</dbReference>
<keyword evidence="6 11" id="KW-0808">Transferase</keyword>
<evidence type="ECO:0000256" key="11">
    <source>
        <dbReference type="RuleBase" id="RU361241"/>
    </source>
</evidence>
<dbReference type="InParanoid" id="A0A1I4ALZ4"/>
<dbReference type="AlphaFoldDB" id="A0A1I4ALZ4"/>
<dbReference type="GO" id="GO:0051701">
    <property type="term" value="P:biological process involved in interaction with host"/>
    <property type="evidence" value="ECO:0007669"/>
    <property type="project" value="TreeGrafter"/>
</dbReference>
<evidence type="ECO:0000256" key="5">
    <source>
        <dbReference type="ARBA" id="ARBA00022516"/>
    </source>
</evidence>
<accession>A0A1I4ALZ4</accession>
<evidence type="ECO:0000256" key="7">
    <source>
        <dbReference type="ARBA" id="ARBA00022798"/>
    </source>
</evidence>
<dbReference type="STRING" id="504800.SAMN04488085_102282"/>
<dbReference type="Gene3D" id="3.30.559.30">
    <property type="entry name" value="Nonribosomal peptide synthetase, condensation domain"/>
    <property type="match status" value="1"/>
</dbReference>
<evidence type="ECO:0000256" key="3">
    <source>
        <dbReference type="ARBA" id="ARBA00009587"/>
    </source>
</evidence>
<organism evidence="14 15">
    <name type="scientific">Geodermatophilus ruber</name>
    <dbReference type="NCBI Taxonomy" id="504800"/>
    <lineage>
        <taxon>Bacteria</taxon>
        <taxon>Bacillati</taxon>
        <taxon>Actinomycetota</taxon>
        <taxon>Actinomycetes</taxon>
        <taxon>Geodermatophilales</taxon>
        <taxon>Geodermatophilaceae</taxon>
        <taxon>Geodermatophilus</taxon>
    </lineage>
</organism>
<dbReference type="RefSeq" id="WP_091321521.1">
    <property type="nucleotide sequence ID" value="NZ_FOSW01000002.1"/>
</dbReference>
<dbReference type="GO" id="GO:0006071">
    <property type="term" value="P:glycerol metabolic process"/>
    <property type="evidence" value="ECO:0007669"/>
    <property type="project" value="UniProtKB-KW"/>
</dbReference>
<evidence type="ECO:0000256" key="10">
    <source>
        <dbReference type="ARBA" id="ARBA00048109"/>
    </source>
</evidence>
<comment type="catalytic activity">
    <reaction evidence="10 11">
        <text>an acyl-CoA + a 1,2-diacyl-sn-glycerol = a triacyl-sn-glycerol + CoA</text>
        <dbReference type="Rhea" id="RHEA:10868"/>
        <dbReference type="ChEBI" id="CHEBI:17815"/>
        <dbReference type="ChEBI" id="CHEBI:57287"/>
        <dbReference type="ChEBI" id="CHEBI:58342"/>
        <dbReference type="ChEBI" id="CHEBI:64615"/>
        <dbReference type="EC" id="2.3.1.20"/>
    </reaction>
</comment>
<evidence type="ECO:0000256" key="2">
    <source>
        <dbReference type="ARBA" id="ARBA00005189"/>
    </source>
</evidence>
<dbReference type="InterPro" id="IPR004255">
    <property type="entry name" value="O-acyltransferase_WSD1_N"/>
</dbReference>
<dbReference type="InterPro" id="IPR009721">
    <property type="entry name" value="O-acyltransferase_WSD1_C"/>
</dbReference>
<name>A0A1I4ALZ4_9ACTN</name>
<dbReference type="Proteomes" id="UP000199152">
    <property type="component" value="Unassembled WGS sequence"/>
</dbReference>
<dbReference type="SUPFAM" id="SSF52777">
    <property type="entry name" value="CoA-dependent acyltransferases"/>
    <property type="match status" value="1"/>
</dbReference>
<dbReference type="EC" id="2.3.1.20" evidence="4 11"/>
<evidence type="ECO:0000259" key="12">
    <source>
        <dbReference type="Pfam" id="PF03007"/>
    </source>
</evidence>
<evidence type="ECO:0000256" key="1">
    <source>
        <dbReference type="ARBA" id="ARBA00004771"/>
    </source>
</evidence>
<dbReference type="GO" id="GO:0001666">
    <property type="term" value="P:response to hypoxia"/>
    <property type="evidence" value="ECO:0007669"/>
    <property type="project" value="TreeGrafter"/>
</dbReference>
<evidence type="ECO:0000313" key="15">
    <source>
        <dbReference type="Proteomes" id="UP000199152"/>
    </source>
</evidence>
<feature type="domain" description="O-acyltransferase WSD1 C-terminal" evidence="13">
    <location>
        <begin position="312"/>
        <end position="456"/>
    </location>
</feature>
<comment type="pathway">
    <text evidence="2">Lipid metabolism.</text>
</comment>
<dbReference type="Gene3D" id="3.30.559.10">
    <property type="entry name" value="Chloramphenicol acetyltransferase-like domain"/>
    <property type="match status" value="1"/>
</dbReference>
<feature type="domain" description="O-acyltransferase WSD1-like N-terminal" evidence="12">
    <location>
        <begin position="4"/>
        <end position="269"/>
    </location>
</feature>
<dbReference type="GO" id="GO:0005886">
    <property type="term" value="C:plasma membrane"/>
    <property type="evidence" value="ECO:0007669"/>
    <property type="project" value="TreeGrafter"/>
</dbReference>
<keyword evidence="15" id="KW-1185">Reference proteome</keyword>
<evidence type="ECO:0000256" key="9">
    <source>
        <dbReference type="ARBA" id="ARBA00023315"/>
    </source>
</evidence>
<protein>
    <recommendedName>
        <fullName evidence="4 11">Diacylglycerol O-acyltransferase</fullName>
        <ecNumber evidence="4 11">2.3.1.20</ecNumber>
    </recommendedName>
</protein>
<evidence type="ECO:0000313" key="14">
    <source>
        <dbReference type="EMBL" id="SFK56947.1"/>
    </source>
</evidence>
<evidence type="ECO:0000256" key="4">
    <source>
        <dbReference type="ARBA" id="ARBA00013244"/>
    </source>
</evidence>
<dbReference type="GO" id="GO:0004144">
    <property type="term" value="F:diacylglycerol O-acyltransferase activity"/>
    <property type="evidence" value="ECO:0007669"/>
    <property type="project" value="UniProtKB-EC"/>
</dbReference>
<keyword evidence="9 11" id="KW-0012">Acyltransferase</keyword>
<dbReference type="EMBL" id="FOSW01000002">
    <property type="protein sequence ID" value="SFK56947.1"/>
    <property type="molecule type" value="Genomic_DNA"/>
</dbReference>
<dbReference type="UniPathway" id="UPA00282"/>
<dbReference type="GO" id="GO:0019432">
    <property type="term" value="P:triglyceride biosynthetic process"/>
    <property type="evidence" value="ECO:0007669"/>
    <property type="project" value="UniProtKB-UniPathway"/>
</dbReference>
<reference evidence="14 15" key="1">
    <citation type="submission" date="2016-10" db="EMBL/GenBank/DDBJ databases">
        <authorList>
            <person name="de Groot N.N."/>
        </authorList>
    </citation>
    <scope>NUCLEOTIDE SEQUENCE [LARGE SCALE GENOMIC DNA]</scope>
    <source>
        <strain evidence="14 15">DSM 45317</strain>
    </source>
</reference>
<evidence type="ECO:0000256" key="8">
    <source>
        <dbReference type="ARBA" id="ARBA00023098"/>
    </source>
</evidence>
<dbReference type="OrthoDB" id="9810950at2"/>
<dbReference type="GO" id="GO:0071731">
    <property type="term" value="P:response to nitric oxide"/>
    <property type="evidence" value="ECO:0007669"/>
    <property type="project" value="TreeGrafter"/>
</dbReference>
<dbReference type="InterPro" id="IPR023213">
    <property type="entry name" value="CAT-like_dom_sf"/>
</dbReference>
<dbReference type="InterPro" id="IPR014292">
    <property type="entry name" value="Acyl_transf_WS/DGAT"/>
</dbReference>
<evidence type="ECO:0000259" key="13">
    <source>
        <dbReference type="Pfam" id="PF06974"/>
    </source>
</evidence>
<comment type="pathway">
    <text evidence="1 11">Glycerolipid metabolism; triacylglycerol biosynthesis.</text>
</comment>
<sequence length="469" mass="51233">MDRLSPTDAGFYYAESENTPMHVGSVAVFEGPAPSYGDVVRLLLGKLPLVPRYRQRVRAVPMQLGRPLWVDDPHFQILYHVRHTAVPSPGGDEQLRNLAGRVLGQRLDMAKPLWELYLVEGLTGGRWALISKVHHCMVDGVAGTDLMQLIFDLTPDATHAEPQDWTPQRTPSTLEMVAGAVQETVSHPLRRLGHLPRVGAASKASRELLRTGRSLAAGVPDMARQLTTPMARSLNGPIGPHRRWAWTAAEFDELKGVRTALGGTVNDVVLAAITRGFRDLLDRRGTLSDGLVVRSMVPVSVRQAGERNTLDNRISAVFVDLPVGEPDPVERLSSIRRQMDRHKQLMQTVDARSIIAMGDFMAPTLLALGVRAALTAGQLWCQTVTTNVPGPRVPLYVLGRRMCSVHAYVPIAGGTRLSIGIFSYLTTMTFGINADFDAFPDVDVLAEGIRRGVDELADAARGRPATAAH</sequence>
<dbReference type="PANTHER" id="PTHR31650:SF1">
    <property type="entry name" value="WAX ESTER SYNTHASE_DIACYLGLYCEROL ACYLTRANSFERASE 4-RELATED"/>
    <property type="match status" value="1"/>
</dbReference>
<dbReference type="Pfam" id="PF03007">
    <property type="entry name" value="WS_DGAT_cat"/>
    <property type="match status" value="1"/>
</dbReference>
<keyword evidence="5 11" id="KW-0444">Lipid biosynthesis</keyword>